<comment type="subcellular location">
    <subcellularLocation>
        <location evidence="1">Cell envelope</location>
    </subcellularLocation>
</comment>
<evidence type="ECO:0000256" key="3">
    <source>
        <dbReference type="ARBA" id="ARBA00023054"/>
    </source>
</evidence>
<dbReference type="PRINTS" id="PR01490">
    <property type="entry name" value="RTXTOXIND"/>
</dbReference>
<evidence type="ECO:0000313" key="6">
    <source>
        <dbReference type="Proteomes" id="UP000177912"/>
    </source>
</evidence>
<evidence type="ECO:0008006" key="7">
    <source>
        <dbReference type="Google" id="ProtNLM"/>
    </source>
</evidence>
<dbReference type="PANTHER" id="PTHR32347:SF23">
    <property type="entry name" value="BLL5650 PROTEIN"/>
    <property type="match status" value="1"/>
</dbReference>
<evidence type="ECO:0000313" key="5">
    <source>
        <dbReference type="EMBL" id="OGE81051.1"/>
    </source>
</evidence>
<dbReference type="EMBL" id="MFEI01000012">
    <property type="protein sequence ID" value="OGE81051.1"/>
    <property type="molecule type" value="Genomic_DNA"/>
</dbReference>
<feature type="coiled-coil region" evidence="4">
    <location>
        <begin position="117"/>
        <end position="151"/>
    </location>
</feature>
<sequence length="514" mass="54733">IVWLVIGIAVFGIVSAMKSGNPAEDLVIERVQKHDLVQTVLATGQAVSETDLNLSFKVSGVVKSLNARVGEVVSAGEILASLDQGDAVANLTSAHGSLVAANANYQKIFEGASSEEITLAQRAVETAQVTLDNAQKNLDETTAQQEVLVRNSYSALLNGDLSARVGTIYDNSLTLTVSGTYQGDVEGQYRITLLPTGNGNNYYYQITGLENYIGLVDRGLEQSMGEKGLYITFGTSGILSSINVWTIDIPNKNSSSYVTNHNAYQSALKTQVAGIASAQATIATAKANLAQQQAQLDLKRAQARPADLEAARAQVLSAQGQVQSAQAVLENTIIRAPITGTITRVDIKIGELAPALSQVIVLQDVTNLHLEANISEANVALVAIGQSIEVTFDAFGPDVKYKANVRFVEPASTVISGVVNYKVIAGMEEKTEIKPGMTANMIISTAERQNVIAVSQRAIITSGNKKIVRIITDPVQKTYEDREVQTGLLADGGLIEILSGLEEGEEIVTFIKAQ</sequence>
<comment type="similarity">
    <text evidence="2">Belongs to the membrane fusion protein (MFP) (TC 8.A.1) family.</text>
</comment>
<feature type="non-terminal residue" evidence="5">
    <location>
        <position position="1"/>
    </location>
</feature>
<dbReference type="GO" id="GO:0022857">
    <property type="term" value="F:transmembrane transporter activity"/>
    <property type="evidence" value="ECO:0007669"/>
    <property type="project" value="InterPro"/>
</dbReference>
<evidence type="ECO:0000256" key="2">
    <source>
        <dbReference type="ARBA" id="ARBA00009477"/>
    </source>
</evidence>
<feature type="coiled-coil region" evidence="4">
    <location>
        <begin position="275"/>
        <end position="302"/>
    </location>
</feature>
<gene>
    <name evidence="5" type="ORF">A2826_02610</name>
</gene>
<reference evidence="5 6" key="1">
    <citation type="journal article" date="2016" name="Nat. Commun.">
        <title>Thousands of microbial genomes shed light on interconnected biogeochemical processes in an aquifer system.</title>
        <authorList>
            <person name="Anantharaman K."/>
            <person name="Brown C.T."/>
            <person name="Hug L.A."/>
            <person name="Sharon I."/>
            <person name="Castelle C.J."/>
            <person name="Probst A.J."/>
            <person name="Thomas B.C."/>
            <person name="Singh A."/>
            <person name="Wilkins M.J."/>
            <person name="Karaoz U."/>
            <person name="Brodie E.L."/>
            <person name="Williams K.H."/>
            <person name="Hubbard S.S."/>
            <person name="Banfield J.F."/>
        </authorList>
    </citation>
    <scope>NUCLEOTIDE SEQUENCE [LARGE SCALE GENOMIC DNA]</scope>
</reference>
<dbReference type="PANTHER" id="PTHR32347">
    <property type="entry name" value="EFFLUX SYSTEM COMPONENT YKNX-RELATED"/>
    <property type="match status" value="1"/>
</dbReference>
<dbReference type="GO" id="GO:0030313">
    <property type="term" value="C:cell envelope"/>
    <property type="evidence" value="ECO:0007669"/>
    <property type="project" value="UniProtKB-SubCell"/>
</dbReference>
<dbReference type="Gene3D" id="2.40.420.20">
    <property type="match status" value="1"/>
</dbReference>
<dbReference type="NCBIfam" id="TIGR01730">
    <property type="entry name" value="RND_mfp"/>
    <property type="match status" value="1"/>
</dbReference>
<dbReference type="Gene3D" id="2.40.50.100">
    <property type="match status" value="1"/>
</dbReference>
<dbReference type="STRING" id="1817822.A2826_02610"/>
<dbReference type="SUPFAM" id="SSF111369">
    <property type="entry name" value="HlyD-like secretion proteins"/>
    <property type="match status" value="2"/>
</dbReference>
<dbReference type="InterPro" id="IPR006143">
    <property type="entry name" value="RND_pump_MFP"/>
</dbReference>
<dbReference type="InterPro" id="IPR050465">
    <property type="entry name" value="UPF0194_transport"/>
</dbReference>
<organism evidence="5 6">
    <name type="scientific">Candidatus Doudnabacteria bacterium RIFCSPHIGHO2_01_FULL_43_23</name>
    <dbReference type="NCBI Taxonomy" id="1817822"/>
    <lineage>
        <taxon>Bacteria</taxon>
        <taxon>Candidatus Doudnaibacteriota</taxon>
    </lineage>
</organism>
<comment type="caution">
    <text evidence="5">The sequence shown here is derived from an EMBL/GenBank/DDBJ whole genome shotgun (WGS) entry which is preliminary data.</text>
</comment>
<evidence type="ECO:0000256" key="1">
    <source>
        <dbReference type="ARBA" id="ARBA00004196"/>
    </source>
</evidence>
<keyword evidence="3 4" id="KW-0175">Coiled coil</keyword>
<dbReference type="Gene3D" id="2.40.30.170">
    <property type="match status" value="1"/>
</dbReference>
<protein>
    <recommendedName>
        <fullName evidence="7">RND efflux pump membrane fusion protein barrel-sandwich domain-containing protein</fullName>
    </recommendedName>
</protein>
<dbReference type="Proteomes" id="UP000177912">
    <property type="component" value="Unassembled WGS sequence"/>
</dbReference>
<name>A0A1F5NTQ6_9BACT</name>
<proteinExistence type="inferred from homology"/>
<dbReference type="GO" id="GO:0016020">
    <property type="term" value="C:membrane"/>
    <property type="evidence" value="ECO:0007669"/>
    <property type="project" value="InterPro"/>
</dbReference>
<dbReference type="AlphaFoldDB" id="A0A1F5NTQ6"/>
<accession>A0A1F5NTQ6</accession>
<evidence type="ECO:0000256" key="4">
    <source>
        <dbReference type="SAM" id="Coils"/>
    </source>
</evidence>